<keyword evidence="3 11" id="KW-0812">Transmembrane</keyword>
<evidence type="ECO:0000313" key="13">
    <source>
        <dbReference type="Proteomes" id="UP000749559"/>
    </source>
</evidence>
<evidence type="ECO:0000256" key="9">
    <source>
        <dbReference type="ARBA" id="ARBA00023303"/>
    </source>
</evidence>
<feature type="compositionally biased region" description="Basic and acidic residues" evidence="10">
    <location>
        <begin position="948"/>
        <end position="976"/>
    </location>
</feature>
<dbReference type="InterPro" id="IPR036770">
    <property type="entry name" value="Ankyrin_rpt-contain_sf"/>
</dbReference>
<feature type="compositionally biased region" description="Polar residues" evidence="10">
    <location>
        <begin position="868"/>
        <end position="884"/>
    </location>
</feature>
<dbReference type="PRINTS" id="PR01097">
    <property type="entry name" value="TRNSRECEPTRP"/>
</dbReference>
<keyword evidence="6" id="KW-0040">ANK repeat</keyword>
<dbReference type="InterPro" id="IPR013555">
    <property type="entry name" value="TRP_dom"/>
</dbReference>
<name>A0A8J1TH65_OWEFU</name>
<comment type="caution">
    <text evidence="12">The sequence shown here is derived from an EMBL/GenBank/DDBJ whole genome shotgun (WGS) entry which is preliminary data.</text>
</comment>
<dbReference type="AlphaFoldDB" id="A0A8J1TH65"/>
<feature type="compositionally biased region" description="Basic and acidic residues" evidence="10">
    <location>
        <begin position="852"/>
        <end position="867"/>
    </location>
</feature>
<dbReference type="NCBIfam" id="TIGR00870">
    <property type="entry name" value="trp"/>
    <property type="match status" value="1"/>
</dbReference>
<dbReference type="Pfam" id="PF12796">
    <property type="entry name" value="Ank_2"/>
    <property type="match status" value="1"/>
</dbReference>
<dbReference type="GO" id="GO:0034703">
    <property type="term" value="C:cation channel complex"/>
    <property type="evidence" value="ECO:0007669"/>
    <property type="project" value="TreeGrafter"/>
</dbReference>
<feature type="transmembrane region" description="Helical" evidence="11">
    <location>
        <begin position="644"/>
        <end position="662"/>
    </location>
</feature>
<dbReference type="SUPFAM" id="SSF48403">
    <property type="entry name" value="Ankyrin repeat"/>
    <property type="match status" value="1"/>
</dbReference>
<dbReference type="GO" id="GO:0015279">
    <property type="term" value="F:store-operated calcium channel activity"/>
    <property type="evidence" value="ECO:0007669"/>
    <property type="project" value="TreeGrafter"/>
</dbReference>
<keyword evidence="4" id="KW-0677">Repeat</keyword>
<feature type="compositionally biased region" description="Basic and acidic residues" evidence="10">
    <location>
        <begin position="886"/>
        <end position="913"/>
    </location>
</feature>
<evidence type="ECO:0000256" key="3">
    <source>
        <dbReference type="ARBA" id="ARBA00022692"/>
    </source>
</evidence>
<evidence type="ECO:0000313" key="12">
    <source>
        <dbReference type="EMBL" id="CAH1777715.1"/>
    </source>
</evidence>
<dbReference type="PANTHER" id="PTHR10117:SF54">
    <property type="entry name" value="TRANSIENT RECEPTOR POTENTIAL-GAMMA PROTEIN"/>
    <property type="match status" value="1"/>
</dbReference>
<comment type="subcellular location">
    <subcellularLocation>
        <location evidence="1">Membrane</location>
        <topology evidence="1">Multi-pass membrane protein</topology>
    </subcellularLocation>
</comment>
<dbReference type="SMART" id="SM01420">
    <property type="entry name" value="TRP_2"/>
    <property type="match status" value="1"/>
</dbReference>
<feature type="transmembrane region" description="Helical" evidence="11">
    <location>
        <begin position="350"/>
        <end position="370"/>
    </location>
</feature>
<feature type="transmembrane region" description="Helical" evidence="11">
    <location>
        <begin position="513"/>
        <end position="534"/>
    </location>
</feature>
<feature type="region of interest" description="Disordered" evidence="10">
    <location>
        <begin position="803"/>
        <end position="1007"/>
    </location>
</feature>
<gene>
    <name evidence="12" type="ORF">OFUS_LOCUS4718</name>
</gene>
<dbReference type="Gene3D" id="1.25.40.20">
    <property type="entry name" value="Ankyrin repeat-containing domain"/>
    <property type="match status" value="1"/>
</dbReference>
<keyword evidence="5 11" id="KW-1133">Transmembrane helix</keyword>
<proteinExistence type="predicted"/>
<evidence type="ECO:0000256" key="2">
    <source>
        <dbReference type="ARBA" id="ARBA00022448"/>
    </source>
</evidence>
<keyword evidence="13" id="KW-1185">Reference proteome</keyword>
<keyword evidence="8 11" id="KW-0472">Membrane</keyword>
<dbReference type="GO" id="GO:0005886">
    <property type="term" value="C:plasma membrane"/>
    <property type="evidence" value="ECO:0007669"/>
    <property type="project" value="TreeGrafter"/>
</dbReference>
<sequence length="1021" mass="116919">MDKVYRKYKQAQLNPQVLMDELGIDVSDGETLGMGVVRKEIDLNNEEKQYLLAIERGDMATVKNYLDEAQIYFNLNINCVDPLGRTGILIAIENENIEMIELLLQYNVELGDALLHAINEENVEAVELILSHQTHRKKDLSVISEDDEGFLGGTPSSSFTPDITPIILAAHRDNYEIIKILLDRGEVIPKPHDVRCSCKDCKKSSEEDSLNHSRSRINAYRALASPSLVALSSKDPILTTFELSWELKRLSRFENEFKDDYETLSKKCQEFAVALLDQTRGSAELKIILNHDTDGPANADSDHMALSRLKLAIKFKQKKFVSHPNCQQLLASLWYEGLPGFRRRPTAFKLICTMVVAFNFPFLSLLYIMAPKGCFGRLIRRPFIKFICHSASYMSFLGFLILASQRIASLTLMMDTDRMKSEIRGAPPTVIEWIIMAYVAGLIWAEVKQLWDEGARAYIHDMWNILDFITNSLYLATIALRAVAYIKVEQEKAIGLETANLPRKEWDAYDPNLIAEGLFATANIFSSLKLIYIFTVNPHLGPLQISLGRMVVDILKFAFVFTLVLFAFACGINQLYWYYSVTRQDECQQPENIQKQMCIDQKYKALLDLFEIMQTLYWAIYGLIDLEHFELQEEHVFTELLGKLMFGVYSAIAIVVLLSMLISMMSNSYNHITDQADTEWKFARSKLWMSYFEEGGTVPPPFNIIPTPKTIWYILVWFKTRMCQCTKKQKRNKWQSIRRVVKKVNEREQKYQIVMRDLIKRYIMQQQRGMQTEGVTEDDLNEIKQDISAFRYELLEILRNNGMKTPTYSKNQPGKGSRLRRKRSQMSIDRMKKNLQMEPIPEGDAFNKRFGKKENGNADINKKEELQSRLSQNSMDSNTSGNSEMDSEKEIDKDKKEPERDSSDQSLQRKDEGLGESFEIQSEMSDSNSDTRFNGNGGSRTSIYDTVPEEKETNVEDVNKSELNDKNEIDTTKSTENDSGNGATDVESPEIALDPSKLDNQASEKGVVAKRVSFLSSESNK</sequence>
<protein>
    <submittedName>
        <fullName evidence="12">Uncharacterized protein</fullName>
    </submittedName>
</protein>
<evidence type="ECO:0000256" key="7">
    <source>
        <dbReference type="ARBA" id="ARBA00023065"/>
    </source>
</evidence>
<dbReference type="InterPro" id="IPR002153">
    <property type="entry name" value="TRPC_channel"/>
</dbReference>
<accession>A0A8J1TH65</accession>
<dbReference type="InterPro" id="IPR005821">
    <property type="entry name" value="Ion_trans_dom"/>
</dbReference>
<dbReference type="SMART" id="SM00248">
    <property type="entry name" value="ANK"/>
    <property type="match status" value="2"/>
</dbReference>
<dbReference type="PANTHER" id="PTHR10117">
    <property type="entry name" value="TRANSIENT RECEPTOR POTENTIAL CHANNEL"/>
    <property type="match status" value="1"/>
</dbReference>
<evidence type="ECO:0000256" key="1">
    <source>
        <dbReference type="ARBA" id="ARBA00004141"/>
    </source>
</evidence>
<feature type="compositionally biased region" description="Polar residues" evidence="10">
    <location>
        <begin position="919"/>
        <end position="944"/>
    </location>
</feature>
<feature type="transmembrane region" description="Helical" evidence="11">
    <location>
        <begin position="425"/>
        <end position="445"/>
    </location>
</feature>
<dbReference type="GO" id="GO:0070679">
    <property type="term" value="F:inositol 1,4,5 trisphosphate binding"/>
    <property type="evidence" value="ECO:0007669"/>
    <property type="project" value="TreeGrafter"/>
</dbReference>
<feature type="compositionally biased region" description="Polar residues" evidence="10">
    <location>
        <begin position="803"/>
        <end position="814"/>
    </location>
</feature>
<dbReference type="Pfam" id="PF00520">
    <property type="entry name" value="Ion_trans"/>
    <property type="match status" value="1"/>
</dbReference>
<feature type="transmembrane region" description="Helical" evidence="11">
    <location>
        <begin position="382"/>
        <end position="404"/>
    </location>
</feature>
<evidence type="ECO:0000256" key="5">
    <source>
        <dbReference type="ARBA" id="ARBA00022989"/>
    </source>
</evidence>
<feature type="transmembrane region" description="Helical" evidence="11">
    <location>
        <begin position="554"/>
        <end position="579"/>
    </location>
</feature>
<dbReference type="Proteomes" id="UP000749559">
    <property type="component" value="Unassembled WGS sequence"/>
</dbReference>
<keyword evidence="2" id="KW-0813">Transport</keyword>
<keyword evidence="9" id="KW-0407">Ion channel</keyword>
<evidence type="ECO:0000256" key="4">
    <source>
        <dbReference type="ARBA" id="ARBA00022737"/>
    </source>
</evidence>
<feature type="transmembrane region" description="Helical" evidence="11">
    <location>
        <begin position="465"/>
        <end position="486"/>
    </location>
</feature>
<dbReference type="InterPro" id="IPR002110">
    <property type="entry name" value="Ankyrin_rpt"/>
</dbReference>
<evidence type="ECO:0000256" key="6">
    <source>
        <dbReference type="ARBA" id="ARBA00023043"/>
    </source>
</evidence>
<evidence type="ECO:0000256" key="8">
    <source>
        <dbReference type="ARBA" id="ARBA00023136"/>
    </source>
</evidence>
<organism evidence="12 13">
    <name type="scientific">Owenia fusiformis</name>
    <name type="common">Polychaete worm</name>
    <dbReference type="NCBI Taxonomy" id="6347"/>
    <lineage>
        <taxon>Eukaryota</taxon>
        <taxon>Metazoa</taxon>
        <taxon>Spiralia</taxon>
        <taxon>Lophotrochozoa</taxon>
        <taxon>Annelida</taxon>
        <taxon>Polychaeta</taxon>
        <taxon>Sedentaria</taxon>
        <taxon>Canalipalpata</taxon>
        <taxon>Sabellida</taxon>
        <taxon>Oweniida</taxon>
        <taxon>Oweniidae</taxon>
        <taxon>Owenia</taxon>
    </lineage>
</organism>
<dbReference type="Pfam" id="PF08344">
    <property type="entry name" value="TRP_2"/>
    <property type="match status" value="1"/>
</dbReference>
<dbReference type="EMBL" id="CAIIXF020000002">
    <property type="protein sequence ID" value="CAH1777715.1"/>
    <property type="molecule type" value="Genomic_DNA"/>
</dbReference>
<evidence type="ECO:0000256" key="10">
    <source>
        <dbReference type="SAM" id="MobiDB-lite"/>
    </source>
</evidence>
<dbReference type="OrthoDB" id="2373987at2759"/>
<reference evidence="12" key="1">
    <citation type="submission" date="2022-03" db="EMBL/GenBank/DDBJ databases">
        <authorList>
            <person name="Martin C."/>
        </authorList>
    </citation>
    <scope>NUCLEOTIDE SEQUENCE</scope>
</reference>
<dbReference type="GO" id="GO:0051480">
    <property type="term" value="P:regulation of cytosolic calcium ion concentration"/>
    <property type="evidence" value="ECO:0007669"/>
    <property type="project" value="TreeGrafter"/>
</dbReference>
<keyword evidence="7" id="KW-0406">Ion transport</keyword>
<evidence type="ECO:0000256" key="11">
    <source>
        <dbReference type="SAM" id="Phobius"/>
    </source>
</evidence>